<dbReference type="InterPro" id="IPR029001">
    <property type="entry name" value="ITPase-like_fam"/>
</dbReference>
<dbReference type="EMBL" id="MBDL01000009">
    <property type="protein sequence ID" value="ODA13275.1"/>
    <property type="molecule type" value="Genomic_DNA"/>
</dbReference>
<comment type="caution">
    <text evidence="5">The sequence shown here is derived from an EMBL/GenBank/DDBJ whole genome shotgun (WGS) entry which is preliminary data.</text>
</comment>
<evidence type="ECO:0000256" key="2">
    <source>
        <dbReference type="ARBA" id="ARBA00022801"/>
    </source>
</evidence>
<dbReference type="EC" id="3.6.1.9" evidence="4"/>
<proteinExistence type="inferred from homology"/>
<keyword evidence="4" id="KW-0963">Cytoplasm</keyword>
<dbReference type="HAMAP" id="MF_00528">
    <property type="entry name" value="Maf"/>
    <property type="match status" value="1"/>
</dbReference>
<feature type="site" description="Important for substrate specificity" evidence="4">
    <location>
        <position position="152"/>
    </location>
</feature>
<dbReference type="PIRSF" id="PIRSF006305">
    <property type="entry name" value="Maf"/>
    <property type="match status" value="1"/>
</dbReference>
<comment type="similarity">
    <text evidence="4">Belongs to the Maf family. YhdE subfamily.</text>
</comment>
<dbReference type="SUPFAM" id="SSF52972">
    <property type="entry name" value="ITPase-like"/>
    <property type="match status" value="1"/>
</dbReference>
<organism evidence="5 6">
    <name type="scientific">Acinetobacter celticus</name>
    <dbReference type="NCBI Taxonomy" id="1891224"/>
    <lineage>
        <taxon>Bacteria</taxon>
        <taxon>Pseudomonadati</taxon>
        <taxon>Pseudomonadota</taxon>
        <taxon>Gammaproteobacteria</taxon>
        <taxon>Moraxellales</taxon>
        <taxon>Moraxellaceae</taxon>
        <taxon>Acinetobacter</taxon>
    </lineage>
</organism>
<dbReference type="Proteomes" id="UP000186553">
    <property type="component" value="Unassembled WGS sequence"/>
</dbReference>
<feature type="site" description="Important for substrate specificity" evidence="4">
    <location>
        <position position="12"/>
    </location>
</feature>
<evidence type="ECO:0000313" key="5">
    <source>
        <dbReference type="EMBL" id="ODA13275.1"/>
    </source>
</evidence>
<dbReference type="PANTHER" id="PTHR43213">
    <property type="entry name" value="BIFUNCTIONAL DTTP/UTP PYROPHOSPHATASE/METHYLTRANSFERASE PROTEIN-RELATED"/>
    <property type="match status" value="1"/>
</dbReference>
<dbReference type="Pfam" id="PF02545">
    <property type="entry name" value="Maf"/>
    <property type="match status" value="1"/>
</dbReference>
<dbReference type="PANTHER" id="PTHR43213:SF5">
    <property type="entry name" value="BIFUNCTIONAL DTTP_UTP PYROPHOSPHATASE_METHYLTRANSFERASE PROTEIN-RELATED"/>
    <property type="match status" value="1"/>
</dbReference>
<dbReference type="RefSeq" id="WP_068887475.1">
    <property type="nucleotide sequence ID" value="NZ_CBCRUU010000002.1"/>
</dbReference>
<dbReference type="InterPro" id="IPR003697">
    <property type="entry name" value="Maf-like"/>
</dbReference>
<comment type="cofactor">
    <cofactor evidence="1 4">
        <name>a divalent metal cation</name>
        <dbReference type="ChEBI" id="CHEBI:60240"/>
    </cofactor>
</comment>
<protein>
    <recommendedName>
        <fullName evidence="4">dTTP/UTP pyrophosphatase</fullName>
        <shortName evidence="4">dTTPase/UTPase</shortName>
        <ecNumber evidence="4">3.6.1.9</ecNumber>
    </recommendedName>
    <alternativeName>
        <fullName evidence="4">Nucleoside triphosphate pyrophosphatase</fullName>
    </alternativeName>
    <alternativeName>
        <fullName evidence="4">Nucleotide pyrophosphatase</fullName>
        <shortName evidence="4">Nucleotide PPase</shortName>
    </alternativeName>
</protein>
<comment type="catalytic activity">
    <reaction evidence="4">
        <text>UTP + H2O = UMP + diphosphate + H(+)</text>
        <dbReference type="Rhea" id="RHEA:29395"/>
        <dbReference type="ChEBI" id="CHEBI:15377"/>
        <dbReference type="ChEBI" id="CHEBI:15378"/>
        <dbReference type="ChEBI" id="CHEBI:33019"/>
        <dbReference type="ChEBI" id="CHEBI:46398"/>
        <dbReference type="ChEBI" id="CHEBI:57865"/>
        <dbReference type="EC" id="3.6.1.9"/>
    </reaction>
</comment>
<dbReference type="STRING" id="1891224.BBP83_07495"/>
<sequence length="188" mass="20723">MAHLILASSSPRRRELLAQLGLTFDIESPDIDESIFKDESASVYVERLARVKAEVVQQHFPDAIVIAADTSLGLDGKILGKPESKQHAFEMWAQLSGRKHDVFSGVCVRTKDQICSIVVRTQVEFQRLSLGDMESYWATGEPVGKAGAYAIQGIAARYIPRIDGSYSNVVGLPLHETVQLLQTVKVLN</sequence>
<comment type="subcellular location">
    <subcellularLocation>
        <location evidence="4">Cytoplasm</location>
    </subcellularLocation>
</comment>
<dbReference type="OrthoDB" id="9807767at2"/>
<comment type="function">
    <text evidence="4">Nucleoside triphosphate pyrophosphatase that hydrolyzes dTTP and UTP. May have a dual role in cell division arrest and in preventing the incorporation of modified nucleotides into cellular nucleic acids.</text>
</comment>
<comment type="catalytic activity">
    <reaction evidence="4">
        <text>dTTP + H2O = dTMP + diphosphate + H(+)</text>
        <dbReference type="Rhea" id="RHEA:28534"/>
        <dbReference type="ChEBI" id="CHEBI:15377"/>
        <dbReference type="ChEBI" id="CHEBI:15378"/>
        <dbReference type="ChEBI" id="CHEBI:33019"/>
        <dbReference type="ChEBI" id="CHEBI:37568"/>
        <dbReference type="ChEBI" id="CHEBI:63528"/>
        <dbReference type="EC" id="3.6.1.9"/>
    </reaction>
</comment>
<dbReference type="GO" id="GO:0009117">
    <property type="term" value="P:nucleotide metabolic process"/>
    <property type="evidence" value="ECO:0007669"/>
    <property type="project" value="UniProtKB-KW"/>
</dbReference>
<keyword evidence="6" id="KW-1185">Reference proteome</keyword>
<evidence type="ECO:0000313" key="6">
    <source>
        <dbReference type="Proteomes" id="UP000186553"/>
    </source>
</evidence>
<keyword evidence="2 4" id="KW-0378">Hydrolase</keyword>
<dbReference type="GO" id="GO:0036218">
    <property type="term" value="F:dTTP diphosphatase activity"/>
    <property type="evidence" value="ECO:0007669"/>
    <property type="project" value="RHEA"/>
</dbReference>
<dbReference type="Gene3D" id="3.90.950.10">
    <property type="match status" value="1"/>
</dbReference>
<accession>A0A1C3CWV5</accession>
<keyword evidence="3 4" id="KW-0546">Nucleotide metabolism</keyword>
<dbReference type="AlphaFoldDB" id="A0A1C3CWV5"/>
<evidence type="ECO:0000256" key="1">
    <source>
        <dbReference type="ARBA" id="ARBA00001968"/>
    </source>
</evidence>
<gene>
    <name evidence="5" type="ORF">BBP83_07495</name>
</gene>
<dbReference type="GO" id="GO:0005737">
    <property type="term" value="C:cytoplasm"/>
    <property type="evidence" value="ECO:0007669"/>
    <property type="project" value="UniProtKB-SubCell"/>
</dbReference>
<feature type="active site" description="Proton acceptor" evidence="4">
    <location>
        <position position="69"/>
    </location>
</feature>
<dbReference type="NCBIfam" id="TIGR00172">
    <property type="entry name" value="maf"/>
    <property type="match status" value="1"/>
</dbReference>
<name>A0A1C3CWV5_9GAMM</name>
<dbReference type="GO" id="GO:0036221">
    <property type="term" value="F:UTP diphosphatase activity"/>
    <property type="evidence" value="ECO:0007669"/>
    <property type="project" value="RHEA"/>
</dbReference>
<evidence type="ECO:0000256" key="4">
    <source>
        <dbReference type="HAMAP-Rule" id="MF_00528"/>
    </source>
</evidence>
<reference evidence="5 6" key="1">
    <citation type="submission" date="2016-07" db="EMBL/GenBank/DDBJ databases">
        <title>Acinetobacter sp. ANC 4603.</title>
        <authorList>
            <person name="Radolfova-Krizova L."/>
            <person name="Nemec A."/>
        </authorList>
    </citation>
    <scope>NUCLEOTIDE SEQUENCE [LARGE SCALE GENOMIC DNA]</scope>
    <source>
        <strain evidence="5 6">ANC 4603</strain>
    </source>
</reference>
<comment type="caution">
    <text evidence="4">Lacks conserved residue(s) required for the propagation of feature annotation.</text>
</comment>
<dbReference type="CDD" id="cd00555">
    <property type="entry name" value="Maf"/>
    <property type="match status" value="1"/>
</dbReference>
<feature type="site" description="Important for substrate specificity" evidence="4">
    <location>
        <position position="70"/>
    </location>
</feature>
<evidence type="ECO:0000256" key="3">
    <source>
        <dbReference type="ARBA" id="ARBA00023080"/>
    </source>
</evidence>